<dbReference type="GO" id="GO:0003677">
    <property type="term" value="F:DNA binding"/>
    <property type="evidence" value="ECO:0007669"/>
    <property type="project" value="InterPro"/>
</dbReference>
<comment type="catalytic activity">
    <reaction evidence="11">
        <text>DNA(n) + a 2'-deoxyribonucleoside 5'-triphosphate = DNA(n+1) + diphosphate</text>
        <dbReference type="Rhea" id="RHEA:22508"/>
        <dbReference type="Rhea" id="RHEA-COMP:17339"/>
        <dbReference type="Rhea" id="RHEA-COMP:17340"/>
        <dbReference type="ChEBI" id="CHEBI:33019"/>
        <dbReference type="ChEBI" id="CHEBI:61560"/>
        <dbReference type="ChEBI" id="CHEBI:173112"/>
        <dbReference type="EC" id="2.7.7.7"/>
    </reaction>
</comment>
<keyword evidence="3" id="KW-0808">Transferase</keyword>
<dbReference type="InterPro" id="IPR045085">
    <property type="entry name" value="HLD_clamp_pol_III_gamma_tau"/>
</dbReference>
<dbReference type="Pfam" id="PF22608">
    <property type="entry name" value="DNAX_ATPase_lid"/>
    <property type="match status" value="1"/>
</dbReference>
<dbReference type="RefSeq" id="WP_069483076.1">
    <property type="nucleotide sequence ID" value="NZ_KV766182.1"/>
</dbReference>
<evidence type="ECO:0000256" key="4">
    <source>
        <dbReference type="ARBA" id="ARBA00022695"/>
    </source>
</evidence>
<dbReference type="Gene3D" id="1.10.8.60">
    <property type="match status" value="1"/>
</dbReference>
<evidence type="ECO:0000256" key="1">
    <source>
        <dbReference type="ARBA" id="ARBA00006360"/>
    </source>
</evidence>
<evidence type="ECO:0000256" key="5">
    <source>
        <dbReference type="ARBA" id="ARBA00022705"/>
    </source>
</evidence>
<evidence type="ECO:0000256" key="6">
    <source>
        <dbReference type="ARBA" id="ARBA00022723"/>
    </source>
</evidence>
<dbReference type="CDD" id="cd00009">
    <property type="entry name" value="AAA"/>
    <property type="match status" value="1"/>
</dbReference>
<dbReference type="AlphaFoldDB" id="A0A1E4QZQ6"/>
<dbReference type="GO" id="GO:0005524">
    <property type="term" value="F:ATP binding"/>
    <property type="evidence" value="ECO:0007669"/>
    <property type="project" value="UniProtKB-KW"/>
</dbReference>
<dbReference type="EC" id="2.7.7.7" evidence="2"/>
<evidence type="ECO:0000256" key="9">
    <source>
        <dbReference type="ARBA" id="ARBA00022840"/>
    </source>
</evidence>
<feature type="region of interest" description="Disordered" evidence="12">
    <location>
        <begin position="536"/>
        <end position="568"/>
    </location>
</feature>
<dbReference type="Proteomes" id="UP000094784">
    <property type="component" value="Unassembled WGS sequence"/>
</dbReference>
<sequence>MTYQAFYRVYRPQSFREMSGQAHVKRTLQNALLANKTTHAYLFSGPRGTGKTSTAKIFAKALNCEHAPAKEPCNECATCISITDGSHPDVIEFDAASNSRVEEIRDIIEKVRFAPASSRYKVYIIDEVHMLSTSAFNALLKTLEEPPPHAVFILATTEPHKLPATIISRCQRFDFKRLSTNDIIERMKVVLEDIELPYEEQGLKVIAQSAAGGMRDALSLLDQVVSFSGEKLKLEDTLLVTGSISQDVFYDLAEALKAKDVAQMLALLEQLIADGKDPLRLSEDLITFFRDLLLLQTSDDLAELLELVSPEERVLSLAHEFAPNMLYGYIDILAKTQQEMRFSHHTKIYLETALLKMVQFSGGSTNQAVTTTSDTAISPDLAQKIVALEQMVQQLSVQIQSGAPVQASQTPKEQRPRAKNPNGYKAPTGRIQEVLKDATKQDVQRIKSIWAQALNQLQKSQSALLAEAEPVAASSSAFVLKFKYDIHCQMVADNQSLKGHFTQLIAGQTGTMYEMLCIPEESWLKMREEFIRDHSMQHKKTSAASENGEELLEPPPAEMSDEPFIDDAQPLASQDPLVTEAENLFGKDFVEIMED</sequence>
<evidence type="ECO:0000313" key="15">
    <source>
        <dbReference type="Proteomes" id="UP000094784"/>
    </source>
</evidence>
<keyword evidence="9" id="KW-0067">ATP-binding</keyword>
<dbReference type="InterPro" id="IPR008921">
    <property type="entry name" value="DNA_pol3_clamp-load_cplx_C"/>
</dbReference>
<feature type="domain" description="AAA+ ATPase" evidence="13">
    <location>
        <begin position="37"/>
        <end position="179"/>
    </location>
</feature>
<proteinExistence type="inferred from homology"/>
<dbReference type="InterPro" id="IPR003593">
    <property type="entry name" value="AAA+_ATPase"/>
</dbReference>
<feature type="region of interest" description="Disordered" evidence="12">
    <location>
        <begin position="403"/>
        <end position="428"/>
    </location>
</feature>
<keyword evidence="10" id="KW-0239">DNA-directed DNA polymerase</keyword>
<evidence type="ECO:0000256" key="7">
    <source>
        <dbReference type="ARBA" id="ARBA00022741"/>
    </source>
</evidence>
<dbReference type="FunFam" id="3.40.50.300:FF:000014">
    <property type="entry name" value="DNA polymerase III subunit gamma/tau"/>
    <property type="match status" value="1"/>
</dbReference>
<dbReference type="InterPro" id="IPR022754">
    <property type="entry name" value="DNA_pol_III_gamma-3"/>
</dbReference>
<dbReference type="SUPFAM" id="SSF48019">
    <property type="entry name" value="post-AAA+ oligomerization domain-like"/>
    <property type="match status" value="1"/>
</dbReference>
<dbReference type="InterPro" id="IPR050238">
    <property type="entry name" value="DNA_Rep/Repair_Clamp_Loader"/>
</dbReference>
<dbReference type="GO" id="GO:0003887">
    <property type="term" value="F:DNA-directed DNA polymerase activity"/>
    <property type="evidence" value="ECO:0007669"/>
    <property type="project" value="UniProtKB-KW"/>
</dbReference>
<dbReference type="InterPro" id="IPR012763">
    <property type="entry name" value="DNA_pol_III_sug/sutau_N"/>
</dbReference>
<dbReference type="Pfam" id="PF12169">
    <property type="entry name" value="DNA_pol3_gamma3"/>
    <property type="match status" value="1"/>
</dbReference>
<reference evidence="14 15" key="1">
    <citation type="submission" date="2016-09" db="EMBL/GenBank/DDBJ databases">
        <title>Draft genome sequence of the soil isolate, Lysinibacillus fusiformis M5, a potential hypoxanthine producer.</title>
        <authorList>
            <person name="Gallegos-Monterrosa R."/>
            <person name="Maroti G."/>
            <person name="Balint B."/>
            <person name="Kovacs A.T."/>
        </authorList>
    </citation>
    <scope>NUCLEOTIDE SEQUENCE [LARGE SCALE GENOMIC DNA]</scope>
    <source>
        <strain evidence="14 15">M5</strain>
    </source>
</reference>
<keyword evidence="6" id="KW-0479">Metal-binding</keyword>
<evidence type="ECO:0000313" key="14">
    <source>
        <dbReference type="EMBL" id="ODV53669.1"/>
    </source>
</evidence>
<dbReference type="SMART" id="SM00382">
    <property type="entry name" value="AAA"/>
    <property type="match status" value="1"/>
</dbReference>
<evidence type="ECO:0000256" key="3">
    <source>
        <dbReference type="ARBA" id="ARBA00022679"/>
    </source>
</evidence>
<dbReference type="PANTHER" id="PTHR11669:SF0">
    <property type="entry name" value="PROTEIN STICHEL-LIKE 2"/>
    <property type="match status" value="1"/>
</dbReference>
<keyword evidence="4" id="KW-0548">Nucleotidyltransferase</keyword>
<dbReference type="InterPro" id="IPR027417">
    <property type="entry name" value="P-loop_NTPase"/>
</dbReference>
<dbReference type="Gene3D" id="1.20.272.10">
    <property type="match status" value="1"/>
</dbReference>
<dbReference type="NCBIfam" id="NF004046">
    <property type="entry name" value="PRK05563.1"/>
    <property type="match status" value="1"/>
</dbReference>
<dbReference type="GO" id="GO:0046872">
    <property type="term" value="F:metal ion binding"/>
    <property type="evidence" value="ECO:0007669"/>
    <property type="project" value="UniProtKB-KW"/>
</dbReference>
<dbReference type="CDD" id="cd18137">
    <property type="entry name" value="HLD_clamp_pol_III_gamma_tau"/>
    <property type="match status" value="1"/>
</dbReference>
<evidence type="ECO:0000259" key="13">
    <source>
        <dbReference type="SMART" id="SM00382"/>
    </source>
</evidence>
<comment type="similarity">
    <text evidence="1">Belongs to the DnaX/STICHEL family.</text>
</comment>
<evidence type="ECO:0000256" key="8">
    <source>
        <dbReference type="ARBA" id="ARBA00022833"/>
    </source>
</evidence>
<dbReference type="NCBIfam" id="TIGR02397">
    <property type="entry name" value="dnaX_nterm"/>
    <property type="match status" value="1"/>
</dbReference>
<evidence type="ECO:0000256" key="12">
    <source>
        <dbReference type="SAM" id="MobiDB-lite"/>
    </source>
</evidence>
<protein>
    <recommendedName>
        <fullName evidence="2">DNA-directed DNA polymerase</fullName>
        <ecNumber evidence="2">2.7.7.7</ecNumber>
    </recommendedName>
</protein>
<gene>
    <name evidence="14" type="ORF">BG258_21550</name>
</gene>
<dbReference type="EMBL" id="MECQ01000004">
    <property type="protein sequence ID" value="ODV53669.1"/>
    <property type="molecule type" value="Genomic_DNA"/>
</dbReference>
<dbReference type="InterPro" id="IPR001270">
    <property type="entry name" value="ClpA/B"/>
</dbReference>
<dbReference type="GO" id="GO:0009360">
    <property type="term" value="C:DNA polymerase III complex"/>
    <property type="evidence" value="ECO:0007669"/>
    <property type="project" value="InterPro"/>
</dbReference>
<dbReference type="OrthoDB" id="9810148at2"/>
<keyword evidence="7" id="KW-0547">Nucleotide-binding</keyword>
<keyword evidence="8" id="KW-0862">Zinc</keyword>
<dbReference type="Gene3D" id="3.40.50.300">
    <property type="entry name" value="P-loop containing nucleotide triphosphate hydrolases"/>
    <property type="match status" value="1"/>
</dbReference>
<dbReference type="PRINTS" id="PR00300">
    <property type="entry name" value="CLPPROTEASEA"/>
</dbReference>
<evidence type="ECO:0000256" key="2">
    <source>
        <dbReference type="ARBA" id="ARBA00012417"/>
    </source>
</evidence>
<comment type="caution">
    <text evidence="14">The sequence shown here is derived from an EMBL/GenBank/DDBJ whole genome shotgun (WGS) entry which is preliminary data.</text>
</comment>
<dbReference type="SUPFAM" id="SSF52540">
    <property type="entry name" value="P-loop containing nucleoside triphosphate hydrolases"/>
    <property type="match status" value="1"/>
</dbReference>
<name>A0A1E4QZQ6_9BACI</name>
<evidence type="ECO:0000256" key="11">
    <source>
        <dbReference type="ARBA" id="ARBA00049244"/>
    </source>
</evidence>
<accession>A0A1E4QZQ6</accession>
<organism evidence="14 15">
    <name type="scientific">Lysinibacillus fusiformis</name>
    <dbReference type="NCBI Taxonomy" id="28031"/>
    <lineage>
        <taxon>Bacteria</taxon>
        <taxon>Bacillati</taxon>
        <taxon>Bacillota</taxon>
        <taxon>Bacilli</taxon>
        <taxon>Bacillales</taxon>
        <taxon>Bacillaceae</taxon>
        <taxon>Lysinibacillus</taxon>
    </lineage>
</organism>
<dbReference type="Pfam" id="PF13177">
    <property type="entry name" value="DNA_pol3_delta2"/>
    <property type="match status" value="1"/>
</dbReference>
<keyword evidence="5" id="KW-0235">DNA replication</keyword>
<dbReference type="GO" id="GO:0006261">
    <property type="term" value="P:DNA-templated DNA replication"/>
    <property type="evidence" value="ECO:0007669"/>
    <property type="project" value="TreeGrafter"/>
</dbReference>
<dbReference type="PANTHER" id="PTHR11669">
    <property type="entry name" value="REPLICATION FACTOR C / DNA POLYMERASE III GAMMA-TAU SUBUNIT"/>
    <property type="match status" value="1"/>
</dbReference>
<evidence type="ECO:0000256" key="10">
    <source>
        <dbReference type="ARBA" id="ARBA00022932"/>
    </source>
</evidence>